<evidence type="ECO:0000313" key="3">
    <source>
        <dbReference type="Proteomes" id="UP001596516"/>
    </source>
</evidence>
<dbReference type="EMBL" id="JBHTFQ010000009">
    <property type="protein sequence ID" value="MFC7705705.1"/>
    <property type="molecule type" value="Genomic_DNA"/>
</dbReference>
<feature type="domain" description="Thiol:disulfide interchange protein DsbD N-terminal" evidence="1">
    <location>
        <begin position="8"/>
        <end position="85"/>
    </location>
</feature>
<reference evidence="3" key="1">
    <citation type="journal article" date="2019" name="Int. J. Syst. Evol. Microbiol.">
        <title>The Global Catalogue of Microorganisms (GCM) 10K type strain sequencing project: providing services to taxonomists for standard genome sequencing and annotation.</title>
        <authorList>
            <consortium name="The Broad Institute Genomics Platform"/>
            <consortium name="The Broad Institute Genome Sequencing Center for Infectious Disease"/>
            <person name="Wu L."/>
            <person name="Ma J."/>
        </authorList>
    </citation>
    <scope>NUCLEOTIDE SEQUENCE [LARGE SCALE GENOMIC DNA]</scope>
    <source>
        <strain evidence="3">CGMCC 1.12750</strain>
    </source>
</reference>
<dbReference type="RefSeq" id="WP_377405885.1">
    <property type="nucleotide sequence ID" value="NZ_JBHTFQ010000009.1"/>
</dbReference>
<organism evidence="2 3">
    <name type="scientific">Plastorhodobacter daqingensis</name>
    <dbReference type="NCBI Taxonomy" id="1387281"/>
    <lineage>
        <taxon>Bacteria</taxon>
        <taxon>Pseudomonadati</taxon>
        <taxon>Pseudomonadota</taxon>
        <taxon>Alphaproteobacteria</taxon>
        <taxon>Rhodobacterales</taxon>
        <taxon>Paracoccaceae</taxon>
        <taxon>Plastorhodobacter</taxon>
    </lineage>
</organism>
<evidence type="ECO:0000313" key="2">
    <source>
        <dbReference type="EMBL" id="MFC7705705.1"/>
    </source>
</evidence>
<sequence length="197" mass="21472">MRTGWKTDSGTHMTALHIELAPGWKTYWRAPGEAGIPPEFGWAGSVNLQDVRLHWPRPIVFDQNGMRSIGYDGTLVLPIEVIPTDPEISRALADQPRPAREAGLSGSKCSTDPIRDGLRLTAHLTLPVMGRDEAAVVELDQPGVWVSEAQISRTDGVLRVSADIVPEARDGFLLDRSALRITLIEGARAYELDGCPG</sequence>
<dbReference type="Pfam" id="PF11412">
    <property type="entry name" value="DsbD_N"/>
    <property type="match status" value="1"/>
</dbReference>
<gene>
    <name evidence="2" type="ORF">ACFQXB_16065</name>
</gene>
<protein>
    <submittedName>
        <fullName evidence="2">Protein-disulfide reductase DsbD domain-containing protein</fullName>
    </submittedName>
</protein>
<dbReference type="Proteomes" id="UP001596516">
    <property type="component" value="Unassembled WGS sequence"/>
</dbReference>
<keyword evidence="3" id="KW-1185">Reference proteome</keyword>
<proteinExistence type="predicted"/>
<name>A0ABW2UQS2_9RHOB</name>
<accession>A0ABW2UQS2</accession>
<comment type="caution">
    <text evidence="2">The sequence shown here is derived from an EMBL/GenBank/DDBJ whole genome shotgun (WGS) entry which is preliminary data.</text>
</comment>
<evidence type="ECO:0000259" key="1">
    <source>
        <dbReference type="Pfam" id="PF11412"/>
    </source>
</evidence>
<dbReference type="InterPro" id="IPR028250">
    <property type="entry name" value="DsbDN"/>
</dbReference>